<protein>
    <submittedName>
        <fullName evidence="1">Uncharacterized protein</fullName>
    </submittedName>
</protein>
<evidence type="ECO:0000313" key="1">
    <source>
        <dbReference type="EMBL" id="QJA88409.1"/>
    </source>
</evidence>
<dbReference type="AlphaFoldDB" id="A0A6M3L284"/>
<accession>A0A6M3L284</accession>
<name>A0A6M3L284_9ZZZZ</name>
<gene>
    <name evidence="1" type="ORF">MM415B02766_0009</name>
</gene>
<sequence length="49" mass="5573">MPVYNPPKLKNKIDEKTGHFLCTTCGREVGIGVIIKGYVYCRKCGREKQ</sequence>
<reference evidence="1" key="1">
    <citation type="submission" date="2020-03" db="EMBL/GenBank/DDBJ databases">
        <title>The deep terrestrial virosphere.</title>
        <authorList>
            <person name="Holmfeldt K."/>
            <person name="Nilsson E."/>
            <person name="Simone D."/>
            <person name="Lopez-Fernandez M."/>
            <person name="Wu X."/>
            <person name="de Brujin I."/>
            <person name="Lundin D."/>
            <person name="Andersson A."/>
            <person name="Bertilsson S."/>
            <person name="Dopson M."/>
        </authorList>
    </citation>
    <scope>NUCLEOTIDE SEQUENCE</scope>
    <source>
        <strain evidence="1">MM415B02766</strain>
    </source>
</reference>
<dbReference type="EMBL" id="MT142776">
    <property type="protein sequence ID" value="QJA88409.1"/>
    <property type="molecule type" value="Genomic_DNA"/>
</dbReference>
<proteinExistence type="predicted"/>
<organism evidence="1">
    <name type="scientific">viral metagenome</name>
    <dbReference type="NCBI Taxonomy" id="1070528"/>
    <lineage>
        <taxon>unclassified sequences</taxon>
        <taxon>metagenomes</taxon>
        <taxon>organismal metagenomes</taxon>
    </lineage>
</organism>